<reference evidence="1" key="2">
    <citation type="submission" date="2015-08" db="EMBL/GenBank/DDBJ databases">
        <authorList>
            <person name="Babu N.S."/>
            <person name="Beckwith C.J."/>
            <person name="Beseler K.G."/>
            <person name="Brison A."/>
            <person name="Carone J.V."/>
            <person name="Caskin T.P."/>
            <person name="Diamond M."/>
            <person name="Durham M.E."/>
            <person name="Foxe J.M."/>
            <person name="Go M."/>
            <person name="Henderson B.A."/>
            <person name="Jones I.B."/>
            <person name="McGettigan J.A."/>
            <person name="Micheletti S.J."/>
            <person name="Nasrallah M.E."/>
            <person name="Ortiz D."/>
            <person name="Piller C.R."/>
            <person name="Privatt S.R."/>
            <person name="Schneider S.L."/>
            <person name="Sharp S."/>
            <person name="Smith T.C."/>
            <person name="Stanton J.D."/>
            <person name="Ullery H.E."/>
            <person name="Wilson R.J."/>
            <person name="Serrano M.G."/>
            <person name="Buck G."/>
            <person name="Lee V."/>
            <person name="Wang Y."/>
            <person name="Carvalho R."/>
            <person name="Voegtly L."/>
            <person name="Shi R."/>
            <person name="Duckworth R."/>
            <person name="Johnson A."/>
            <person name="Loviza R."/>
            <person name="Walstead R."/>
            <person name="Shah Z."/>
            <person name="Kiflezghi M."/>
            <person name="Wade K."/>
            <person name="Ball S.L."/>
            <person name="Bradley K.W."/>
            <person name="Asai D.J."/>
            <person name="Bowman C.A."/>
            <person name="Russell D.A."/>
            <person name="Pope W.H."/>
            <person name="Jacobs-Sera D."/>
            <person name="Hendrix R.W."/>
            <person name="Hatfull G.F."/>
        </authorList>
    </citation>
    <scope>NUCLEOTIDE SEQUENCE [LARGE SCALE GENOMIC DNA]</scope>
</reference>
<dbReference type="VEuPathDB" id="CryptoDB:Chro.70353"/>
<dbReference type="VEuPathDB" id="CryptoDB:CHUDEA7_3140"/>
<dbReference type="VEuPathDB" id="CryptoDB:GY17_00003031"/>
<sequence>MNELDQEYVQEKINEFLDDERLIKSIKTYLRIHVTKALRKKSNIKFNLLQDEKLVILFKLIHEFLNFYEINNTCRMLEEECADIFQVNIEGFDDRLGELGALNGGSECNTKIETLLENKSFCREKCEIDEVTNTVLIEASNCIESLQDEIKTLHNAYFEQVNTAREIMEKKVSNIEKLYLESLLRND</sequence>
<protein>
    <recommendedName>
        <fullName evidence="4">LisH domain-containing protein</fullName>
    </recommendedName>
</protein>
<keyword evidence="3" id="KW-1185">Reference proteome</keyword>
<dbReference type="Proteomes" id="UP000199752">
    <property type="component" value="Chromosome 7"/>
</dbReference>
<dbReference type="EMBL" id="LN877953">
    <property type="protein sequence ID" value="CUV07300.1"/>
    <property type="molecule type" value="Genomic_DNA"/>
</dbReference>
<organism evidence="1">
    <name type="scientific">Cryptosporidium hominis</name>
    <dbReference type="NCBI Taxonomy" id="237895"/>
    <lineage>
        <taxon>Eukaryota</taxon>
        <taxon>Sar</taxon>
        <taxon>Alveolata</taxon>
        <taxon>Apicomplexa</taxon>
        <taxon>Conoidasida</taxon>
        <taxon>Coccidia</taxon>
        <taxon>Eucoccidiorida</taxon>
        <taxon>Eimeriorina</taxon>
        <taxon>Cryptosporidiidae</taxon>
        <taxon>Cryptosporidium</taxon>
    </lineage>
</organism>
<evidence type="ECO:0008006" key="4">
    <source>
        <dbReference type="Google" id="ProtNLM"/>
    </source>
</evidence>
<dbReference type="OrthoDB" id="337720at2759"/>
<proteinExistence type="predicted"/>
<reference evidence="2 3" key="3">
    <citation type="submission" date="2017-10" db="EMBL/GenBank/DDBJ databases">
        <title>Consistent, comparative and evidence-based genome annotation and re-annotation for the closely-related species, Cryptosporidium parvum, C. hominis and C. tyzzeri.</title>
        <authorList>
            <person name="Baptista R.P."/>
            <person name="Li Y."/>
            <person name="Sateriale A."/>
            <person name="Striepen B."/>
            <person name="Kissinger J.C."/>
        </authorList>
    </citation>
    <scope>NUCLEOTIDE SEQUENCE [LARGE SCALE GENOMIC DNA]</scope>
    <source>
        <strain evidence="2">30976</strain>
    </source>
</reference>
<dbReference type="EMBL" id="JTAI01000005">
    <property type="protein sequence ID" value="PPS93970.1"/>
    <property type="molecule type" value="Genomic_DNA"/>
</dbReference>
<evidence type="ECO:0000313" key="1">
    <source>
        <dbReference type="EMBL" id="CUV07300.1"/>
    </source>
</evidence>
<name>A0A0S4TIS0_CRYHO</name>
<dbReference type="VEuPathDB" id="CryptoDB:ChTU502y2012_407g1540"/>
<dbReference type="AlphaFoldDB" id="A0A0S4TIS0"/>
<gene>
    <name evidence="1" type="ORF">CHUDEA7_3140</name>
    <name evidence="2" type="ORF">GY17_00003031</name>
</gene>
<reference evidence="2 3" key="1">
    <citation type="submission" date="2014-11" db="EMBL/GenBank/DDBJ databases">
        <title>Comparative genomic analysis of Cryptosporidium hominis reveals occurrence of genetic recombination in virulent subtypes.</title>
        <authorList>
            <person name="Guo Y."/>
            <person name="Tang K."/>
            <person name="Frace M."/>
            <person name="Li N."/>
            <person name="Roellig D.M."/>
            <person name="Sammons S."/>
            <person name="Knipe K."/>
            <person name="Rowe L."/>
            <person name="Feng Y."/>
            <person name="Xiao L."/>
        </authorList>
    </citation>
    <scope>NUCLEOTIDE SEQUENCE [LARGE SCALE GENOMIC DNA]</scope>
    <source>
        <strain evidence="2">30976</strain>
    </source>
</reference>
<accession>A0A0S4TIS0</accession>
<evidence type="ECO:0000313" key="2">
    <source>
        <dbReference type="EMBL" id="PPS93970.1"/>
    </source>
</evidence>
<evidence type="ECO:0000313" key="3">
    <source>
        <dbReference type="Proteomes" id="UP001429100"/>
    </source>
</evidence>
<dbReference type="Proteomes" id="UP001429100">
    <property type="component" value="Unassembled WGS sequence"/>
</dbReference>